<evidence type="ECO:0000256" key="2">
    <source>
        <dbReference type="SAM" id="Phobius"/>
    </source>
</evidence>
<reference evidence="3 4" key="1">
    <citation type="submission" date="2019-07" db="EMBL/GenBank/DDBJ databases">
        <title>Genome sequencing of lignin-degrading bacterial isolates.</title>
        <authorList>
            <person name="Gladden J."/>
        </authorList>
    </citation>
    <scope>NUCLEOTIDE SEQUENCE [LARGE SCALE GENOMIC DNA]</scope>
    <source>
        <strain evidence="3 4">J45</strain>
    </source>
</reference>
<organism evidence="3 4">
    <name type="scientific">Rhodococcus rhodochrous J45</name>
    <dbReference type="NCBI Taxonomy" id="935266"/>
    <lineage>
        <taxon>Bacteria</taxon>
        <taxon>Bacillati</taxon>
        <taxon>Actinomycetota</taxon>
        <taxon>Actinomycetes</taxon>
        <taxon>Mycobacteriales</taxon>
        <taxon>Nocardiaceae</taxon>
        <taxon>Rhodococcus</taxon>
    </lineage>
</organism>
<gene>
    <name evidence="3" type="ORF">L618_008300000040</name>
</gene>
<evidence type="ECO:0000313" key="3">
    <source>
        <dbReference type="EMBL" id="TWH05563.1"/>
    </source>
</evidence>
<accession>A0A562D759</accession>
<evidence type="ECO:0000313" key="4">
    <source>
        <dbReference type="Proteomes" id="UP000317573"/>
    </source>
</evidence>
<feature type="transmembrane region" description="Helical" evidence="2">
    <location>
        <begin position="7"/>
        <end position="27"/>
    </location>
</feature>
<feature type="compositionally biased region" description="Basic and acidic residues" evidence="1">
    <location>
        <begin position="145"/>
        <end position="164"/>
    </location>
</feature>
<dbReference type="AlphaFoldDB" id="A0A562D759"/>
<feature type="transmembrane region" description="Helical" evidence="2">
    <location>
        <begin position="47"/>
        <end position="65"/>
    </location>
</feature>
<dbReference type="Proteomes" id="UP000317573">
    <property type="component" value="Unassembled WGS sequence"/>
</dbReference>
<dbReference type="EMBL" id="VLJT01000087">
    <property type="protein sequence ID" value="TWH05563.1"/>
    <property type="molecule type" value="Genomic_DNA"/>
</dbReference>
<proteinExistence type="predicted"/>
<protein>
    <submittedName>
        <fullName evidence="3">Uncharacterized protein</fullName>
    </submittedName>
</protein>
<sequence length="172" mass="19707">MTELWETIIRYVLVGAAAYAAGTIVQYRQFRLRGVSLLVPFVPKSSRNFTIVVLTLSLLTAFSVITSQVQQQHQSQCNADFQQVIRDNARINDEDRELERADDDLRGRRDDALDSLVLGLMSAPGNGSAVRLLAEYDRKVQQIETERRGLDVRRDELRQKRRDNPYPTPRCD</sequence>
<comment type="caution">
    <text evidence="3">The sequence shown here is derived from an EMBL/GenBank/DDBJ whole genome shotgun (WGS) entry which is preliminary data.</text>
</comment>
<keyword evidence="2" id="KW-0472">Membrane</keyword>
<evidence type="ECO:0000256" key="1">
    <source>
        <dbReference type="SAM" id="MobiDB-lite"/>
    </source>
</evidence>
<feature type="region of interest" description="Disordered" evidence="1">
    <location>
        <begin position="145"/>
        <end position="172"/>
    </location>
</feature>
<keyword evidence="2" id="KW-1133">Transmembrane helix</keyword>
<dbReference type="RefSeq" id="WP_145693383.1">
    <property type="nucleotide sequence ID" value="NZ_VLJT01000087.1"/>
</dbReference>
<keyword evidence="2" id="KW-0812">Transmembrane</keyword>
<name>A0A562D759_RHORH</name>